<evidence type="ECO:0000256" key="2">
    <source>
        <dbReference type="ARBA" id="ARBA00022679"/>
    </source>
</evidence>
<evidence type="ECO:0000256" key="1">
    <source>
        <dbReference type="ARBA" id="ARBA00012121"/>
    </source>
</evidence>
<evidence type="ECO:0000256" key="3">
    <source>
        <dbReference type="ARBA" id="ARBA00022741"/>
    </source>
</evidence>
<comment type="pathway">
    <text evidence="6">Sulfur metabolism; hydrogen sulfide biosynthesis; sulfite from sulfate: step 2/3.</text>
</comment>
<dbReference type="EMBL" id="CAXAMM010030882">
    <property type="protein sequence ID" value="CAK9067149.1"/>
    <property type="molecule type" value="Genomic_DNA"/>
</dbReference>
<keyword evidence="4 6" id="KW-0067">ATP-binding</keyword>
<organism evidence="10 11">
    <name type="scientific">Durusdinium trenchii</name>
    <dbReference type="NCBI Taxonomy" id="1381693"/>
    <lineage>
        <taxon>Eukaryota</taxon>
        <taxon>Sar</taxon>
        <taxon>Alveolata</taxon>
        <taxon>Dinophyceae</taxon>
        <taxon>Suessiales</taxon>
        <taxon>Symbiodiniaceae</taxon>
        <taxon>Durusdinium</taxon>
    </lineage>
</organism>
<keyword evidence="3 6" id="KW-0547">Nucleotide-binding</keyword>
<name>A0ABP0NXD0_9DINO</name>
<dbReference type="PANTHER" id="PTHR42700:SF1">
    <property type="entry name" value="SULFATE ADENYLYLTRANSFERASE"/>
    <property type="match status" value="1"/>
</dbReference>
<comment type="caution">
    <text evidence="10">The sequence shown here is derived from an EMBL/GenBank/DDBJ whole genome shotgun (WGS) entry which is preliminary data.</text>
</comment>
<comment type="function">
    <text evidence="6">Catalyzes the synthesis of activated sulfate.</text>
</comment>
<gene>
    <name evidence="10" type="ORF">SCF082_LOCUS34040</name>
</gene>
<evidence type="ECO:0000256" key="4">
    <source>
        <dbReference type="ARBA" id="ARBA00022840"/>
    </source>
</evidence>
<dbReference type="SUPFAM" id="SSF50465">
    <property type="entry name" value="EF-Tu/eEF-1alpha/eIF2-gamma C-terminal domain"/>
    <property type="match status" value="1"/>
</dbReference>
<dbReference type="CDD" id="cd02027">
    <property type="entry name" value="APSK"/>
    <property type="match status" value="2"/>
</dbReference>
<dbReference type="NCBIfam" id="TIGR00455">
    <property type="entry name" value="apsK"/>
    <property type="match status" value="2"/>
</dbReference>
<dbReference type="SUPFAM" id="SSF52540">
    <property type="entry name" value="P-loop containing nucleoside triphosphate hydrolases"/>
    <property type="match status" value="2"/>
</dbReference>
<keyword evidence="5" id="KW-0342">GTP-binding</keyword>
<feature type="domain" description="APS kinase" evidence="8">
    <location>
        <begin position="212"/>
        <end position="309"/>
    </location>
</feature>
<evidence type="ECO:0000256" key="6">
    <source>
        <dbReference type="RuleBase" id="RU004347"/>
    </source>
</evidence>
<proteinExistence type="inferred from homology"/>
<protein>
    <recommendedName>
        <fullName evidence="1 6">Adenylyl-sulfate kinase</fullName>
        <ecNumber evidence="1 6">2.7.1.25</ecNumber>
    </recommendedName>
</protein>
<feature type="non-terminal residue" evidence="10">
    <location>
        <position position="1"/>
    </location>
</feature>
<keyword evidence="11" id="KW-1185">Reference proteome</keyword>
<keyword evidence="7" id="KW-0812">Transmembrane</keyword>
<keyword evidence="2 6" id="KW-0808">Transferase</keyword>
<comment type="similarity">
    <text evidence="6">Belongs to the APS kinase family.</text>
</comment>
<comment type="catalytic activity">
    <reaction evidence="6">
        <text>adenosine 5'-phosphosulfate + ATP = 3'-phosphoadenylyl sulfate + ADP + H(+)</text>
        <dbReference type="Rhea" id="RHEA:24152"/>
        <dbReference type="ChEBI" id="CHEBI:15378"/>
        <dbReference type="ChEBI" id="CHEBI:30616"/>
        <dbReference type="ChEBI" id="CHEBI:58243"/>
        <dbReference type="ChEBI" id="CHEBI:58339"/>
        <dbReference type="ChEBI" id="CHEBI:456216"/>
        <dbReference type="EC" id="2.7.1.25"/>
    </reaction>
</comment>
<dbReference type="InterPro" id="IPR059117">
    <property type="entry name" value="APS_kinase_dom"/>
</dbReference>
<dbReference type="Pfam" id="PF22594">
    <property type="entry name" value="GTP-eEF1A_C"/>
    <property type="match status" value="1"/>
</dbReference>
<evidence type="ECO:0000313" key="11">
    <source>
        <dbReference type="Proteomes" id="UP001642464"/>
    </source>
</evidence>
<evidence type="ECO:0000259" key="9">
    <source>
        <dbReference type="Pfam" id="PF22594"/>
    </source>
</evidence>
<dbReference type="InterPro" id="IPR050512">
    <property type="entry name" value="Sulf_AdTrans/APS_kinase"/>
</dbReference>
<dbReference type="InterPro" id="IPR027417">
    <property type="entry name" value="P-loop_NTPase"/>
</dbReference>
<dbReference type="GO" id="GO:0016301">
    <property type="term" value="F:kinase activity"/>
    <property type="evidence" value="ECO:0007669"/>
    <property type="project" value="UniProtKB-KW"/>
</dbReference>
<evidence type="ECO:0000313" key="10">
    <source>
        <dbReference type="EMBL" id="CAK9067149.1"/>
    </source>
</evidence>
<dbReference type="Gene3D" id="3.40.50.300">
    <property type="entry name" value="P-loop containing nucleotide triphosphate hydrolases"/>
    <property type="match status" value="2"/>
</dbReference>
<dbReference type="PANTHER" id="PTHR42700">
    <property type="entry name" value="SULFATE ADENYLYLTRANSFERASE"/>
    <property type="match status" value="1"/>
</dbReference>
<evidence type="ECO:0000259" key="8">
    <source>
        <dbReference type="Pfam" id="PF01583"/>
    </source>
</evidence>
<feature type="transmembrane region" description="Helical" evidence="7">
    <location>
        <begin position="12"/>
        <end position="31"/>
    </location>
</feature>
<dbReference type="Pfam" id="PF01583">
    <property type="entry name" value="APS_kinase"/>
    <property type="match status" value="2"/>
</dbReference>
<keyword evidence="7" id="KW-1133">Transmembrane helix</keyword>
<dbReference type="InterPro" id="IPR009001">
    <property type="entry name" value="Transl_elong_EF1A/Init_IF2_C"/>
</dbReference>
<dbReference type="EC" id="2.7.1.25" evidence="1 6"/>
<sequence>DRAENIRRVGEVAALLADAGLIVITAFISPYRADRERAREAAGDAFREVFIDADVATCESRDPKGLYKRARAGEIAEFTGISAPYEEPAEPDIRVDTSGRGVEECLDELLKIGPKRVDAVVEQIERVIDIDALSDHDASRVARDEIADVVIRTNQLVAFDNHEDLAGTGRIIFVDRHLTLGGGVLSLGNYPDQRQLVTVRGTNLTEVDHRVEPDRAENIRRVGEVAALLADAGLIVITAFISPYRADRERAREAAGDAFREVFIDADVATCESRDPKGLYKRARAGEIAEFTGISAPYEEPAEPDIRVDTSGRGVEECLDELVAYVTENFSNPR</sequence>
<keyword evidence="6 10" id="KW-0418">Kinase</keyword>
<accession>A0ABP0NXD0</accession>
<dbReference type="InterPro" id="IPR054696">
    <property type="entry name" value="GTP-eEF1A_C"/>
</dbReference>
<feature type="domain" description="APS kinase" evidence="8">
    <location>
        <begin position="1"/>
        <end position="96"/>
    </location>
</feature>
<feature type="domain" description="GTP-eEF1A C-terminal" evidence="9">
    <location>
        <begin position="109"/>
        <end position="184"/>
    </location>
</feature>
<evidence type="ECO:0000256" key="7">
    <source>
        <dbReference type="SAM" id="Phobius"/>
    </source>
</evidence>
<dbReference type="InterPro" id="IPR002891">
    <property type="entry name" value="APS"/>
</dbReference>
<reference evidence="10 11" key="1">
    <citation type="submission" date="2024-02" db="EMBL/GenBank/DDBJ databases">
        <authorList>
            <person name="Chen Y."/>
            <person name="Shah S."/>
            <person name="Dougan E. K."/>
            <person name="Thang M."/>
            <person name="Chan C."/>
        </authorList>
    </citation>
    <scope>NUCLEOTIDE SEQUENCE [LARGE SCALE GENOMIC DNA]</scope>
</reference>
<dbReference type="Gene3D" id="2.40.30.10">
    <property type="entry name" value="Translation factors"/>
    <property type="match status" value="1"/>
</dbReference>
<dbReference type="Proteomes" id="UP001642464">
    <property type="component" value="Unassembled WGS sequence"/>
</dbReference>
<evidence type="ECO:0000256" key="5">
    <source>
        <dbReference type="ARBA" id="ARBA00023134"/>
    </source>
</evidence>
<keyword evidence="7" id="KW-0472">Membrane</keyword>